<protein>
    <submittedName>
        <fullName evidence="2">Glycosyltransferase</fullName>
    </submittedName>
</protein>
<gene>
    <name evidence="2" type="ORF">D3876_17965</name>
</gene>
<accession>A0A418W719</accession>
<keyword evidence="2" id="KW-0808">Transferase</keyword>
<dbReference type="CDD" id="cd00761">
    <property type="entry name" value="Glyco_tranf_GTA_type"/>
    <property type="match status" value="1"/>
</dbReference>
<dbReference type="InterPro" id="IPR050834">
    <property type="entry name" value="Glycosyltransf_2"/>
</dbReference>
<comment type="caution">
    <text evidence="2">The sequence shown here is derived from an EMBL/GenBank/DDBJ whole genome shotgun (WGS) entry which is preliminary data.</text>
</comment>
<dbReference type="Pfam" id="PF00535">
    <property type="entry name" value="Glycos_transf_2"/>
    <property type="match status" value="1"/>
</dbReference>
<dbReference type="PANTHER" id="PTHR43685">
    <property type="entry name" value="GLYCOSYLTRANSFERASE"/>
    <property type="match status" value="1"/>
</dbReference>
<dbReference type="AlphaFoldDB" id="A0A418W719"/>
<dbReference type="RefSeq" id="WP_119764836.1">
    <property type="nucleotide sequence ID" value="NZ_QYUM01000004.1"/>
</dbReference>
<dbReference type="InterPro" id="IPR029044">
    <property type="entry name" value="Nucleotide-diphossugar_trans"/>
</dbReference>
<dbReference type="GO" id="GO:0016740">
    <property type="term" value="F:transferase activity"/>
    <property type="evidence" value="ECO:0007669"/>
    <property type="project" value="UniProtKB-KW"/>
</dbReference>
<organism evidence="2 3">
    <name type="scientific">Sphingomonas cavernae</name>
    <dbReference type="NCBI Taxonomy" id="2320861"/>
    <lineage>
        <taxon>Bacteria</taxon>
        <taxon>Pseudomonadati</taxon>
        <taxon>Pseudomonadota</taxon>
        <taxon>Alphaproteobacteria</taxon>
        <taxon>Sphingomonadales</taxon>
        <taxon>Sphingomonadaceae</taxon>
        <taxon>Sphingomonas</taxon>
    </lineage>
</organism>
<reference evidence="2 3" key="1">
    <citation type="submission" date="2018-09" db="EMBL/GenBank/DDBJ databases">
        <authorList>
            <person name="Zhu H."/>
        </authorList>
    </citation>
    <scope>NUCLEOTIDE SEQUENCE [LARGE SCALE GENOMIC DNA]</scope>
    <source>
        <strain evidence="2 3">K2R01-6</strain>
    </source>
</reference>
<evidence type="ECO:0000313" key="3">
    <source>
        <dbReference type="Proteomes" id="UP000286100"/>
    </source>
</evidence>
<dbReference type="SUPFAM" id="SSF53448">
    <property type="entry name" value="Nucleotide-diphospho-sugar transferases"/>
    <property type="match status" value="1"/>
</dbReference>
<dbReference type="Gene3D" id="3.90.550.10">
    <property type="entry name" value="Spore Coat Polysaccharide Biosynthesis Protein SpsA, Chain A"/>
    <property type="match status" value="1"/>
</dbReference>
<dbReference type="OrthoDB" id="6383742at2"/>
<proteinExistence type="predicted"/>
<evidence type="ECO:0000259" key="1">
    <source>
        <dbReference type="Pfam" id="PF00535"/>
    </source>
</evidence>
<dbReference type="InterPro" id="IPR001173">
    <property type="entry name" value="Glyco_trans_2-like"/>
</dbReference>
<keyword evidence="3" id="KW-1185">Reference proteome</keyword>
<dbReference type="EMBL" id="QYUM01000004">
    <property type="protein sequence ID" value="RJF85767.1"/>
    <property type="molecule type" value="Genomic_DNA"/>
</dbReference>
<dbReference type="Proteomes" id="UP000286100">
    <property type="component" value="Unassembled WGS sequence"/>
</dbReference>
<sequence>MTNPRFSVIIPVHNKARHVAESVASALAQTLSPHEVILIDDASTDGSTEIIAAIKDPRIRLLFRDTPGPGGYAARNLGIDKADGDWIAFLDADDMWAPTHLADIAAAIARTPEVGCVSTRYEHVFEDCRHNSNMPATLAATEGLSVSLAGFLQLWLETRDCPIWTGAAAFRRDVLVRAGLFPAGKGVRGGDKDLWLRAVRAAPFTYVTRPSAEFHRDSDNKVSKKTNPDTLPLIVETARAMMRGANAAERALLRRLINQQIGLYARFSFKGERIPPSFARNLYLPEGVGLYLLIEGLRLMPAKLRQGIYRSVKRV</sequence>
<name>A0A418W719_9SPHN</name>
<dbReference type="PANTHER" id="PTHR43685:SF2">
    <property type="entry name" value="GLYCOSYLTRANSFERASE 2-LIKE DOMAIN-CONTAINING PROTEIN"/>
    <property type="match status" value="1"/>
</dbReference>
<feature type="domain" description="Glycosyltransferase 2-like" evidence="1">
    <location>
        <begin position="7"/>
        <end position="174"/>
    </location>
</feature>
<evidence type="ECO:0000313" key="2">
    <source>
        <dbReference type="EMBL" id="RJF85767.1"/>
    </source>
</evidence>